<dbReference type="AlphaFoldDB" id="A0A9W9GU71"/>
<sequence length="263" mass="28956">MSSSILHQCPHCGHVSDISNALAAFIENPHCKQVVSAFFILSQGILTRSIYIQCGLSASESDSKMQDELAALFDRQMSMAQLHPANIESMSMTIPPQEPAPPAYSITQLYQSAQRVAEQPSSVDVLRYHGLDPSTLTPEQCGLFENAGAEQRQRLIQTWLLYSQLGNEASVNDSAIDDSTMDAGGDGNEYAEPYMVSGYRSVPKQAAHIPTEPTTGETYMGSKDPVYQGQGWWELAKAGPVESQYGAFEETMRYYPSCGVYRY</sequence>
<protein>
    <submittedName>
        <fullName evidence="1">Uncharacterized protein</fullName>
    </submittedName>
</protein>
<reference evidence="1" key="2">
    <citation type="journal article" date="2023" name="IMA Fungus">
        <title>Comparative genomic study of the Penicillium genus elucidates a diverse pangenome and 15 lateral gene transfer events.</title>
        <authorList>
            <person name="Petersen C."/>
            <person name="Sorensen T."/>
            <person name="Nielsen M.R."/>
            <person name="Sondergaard T.E."/>
            <person name="Sorensen J.L."/>
            <person name="Fitzpatrick D.A."/>
            <person name="Frisvad J.C."/>
            <person name="Nielsen K.L."/>
        </authorList>
    </citation>
    <scope>NUCLEOTIDE SEQUENCE</scope>
    <source>
        <strain evidence="1">IBT 22155</strain>
    </source>
</reference>
<name>A0A9W9GU71_9EURO</name>
<dbReference type="GeneID" id="81406123"/>
<dbReference type="Proteomes" id="UP001149079">
    <property type="component" value="Unassembled WGS sequence"/>
</dbReference>
<comment type="caution">
    <text evidence="1">The sequence shown here is derived from an EMBL/GenBank/DDBJ whole genome shotgun (WGS) entry which is preliminary data.</text>
</comment>
<keyword evidence="2" id="KW-1185">Reference proteome</keyword>
<gene>
    <name evidence="1" type="ORF">N7515_006209</name>
</gene>
<dbReference type="RefSeq" id="XP_056520549.1">
    <property type="nucleotide sequence ID" value="XM_056666953.1"/>
</dbReference>
<proteinExistence type="predicted"/>
<organism evidence="1 2">
    <name type="scientific">Penicillium bovifimosum</name>
    <dbReference type="NCBI Taxonomy" id="126998"/>
    <lineage>
        <taxon>Eukaryota</taxon>
        <taxon>Fungi</taxon>
        <taxon>Dikarya</taxon>
        <taxon>Ascomycota</taxon>
        <taxon>Pezizomycotina</taxon>
        <taxon>Eurotiomycetes</taxon>
        <taxon>Eurotiomycetidae</taxon>
        <taxon>Eurotiales</taxon>
        <taxon>Aspergillaceae</taxon>
        <taxon>Penicillium</taxon>
    </lineage>
</organism>
<accession>A0A9W9GU71</accession>
<evidence type="ECO:0000313" key="1">
    <source>
        <dbReference type="EMBL" id="KAJ5130170.1"/>
    </source>
</evidence>
<evidence type="ECO:0000313" key="2">
    <source>
        <dbReference type="Proteomes" id="UP001149079"/>
    </source>
</evidence>
<reference evidence="1" key="1">
    <citation type="submission" date="2022-11" db="EMBL/GenBank/DDBJ databases">
        <authorList>
            <person name="Petersen C."/>
        </authorList>
    </citation>
    <scope>NUCLEOTIDE SEQUENCE</scope>
    <source>
        <strain evidence="1">IBT 22155</strain>
    </source>
</reference>
<dbReference type="EMBL" id="JAPQKL010000005">
    <property type="protein sequence ID" value="KAJ5130170.1"/>
    <property type="molecule type" value="Genomic_DNA"/>
</dbReference>
<dbReference type="OrthoDB" id="5357075at2759"/>